<reference evidence="2 3" key="1">
    <citation type="submission" date="2012-02" db="EMBL/GenBank/DDBJ databases">
        <title>Complete genome sequence of Phycisphaera mikurensis NBRC 102666.</title>
        <authorList>
            <person name="Ankai A."/>
            <person name="Hosoyama A."/>
            <person name="Terui Y."/>
            <person name="Sekine M."/>
            <person name="Fukai R."/>
            <person name="Kato Y."/>
            <person name="Nakamura S."/>
            <person name="Yamada-Narita S."/>
            <person name="Kawakoshi A."/>
            <person name="Fukunaga Y."/>
            <person name="Yamazaki S."/>
            <person name="Fujita N."/>
        </authorList>
    </citation>
    <scope>NUCLEOTIDE SEQUENCE [LARGE SCALE GENOMIC DNA]</scope>
    <source>
        <strain evidence="3">NBRC 102666 / KCTC 22515 / FYK2301M01</strain>
    </source>
</reference>
<protein>
    <submittedName>
        <fullName evidence="2">Uncharacterized protein</fullName>
    </submittedName>
</protein>
<proteinExistence type="predicted"/>
<accession>I0IDQ4</accession>
<name>I0IDQ4_PHYMF</name>
<keyword evidence="3" id="KW-1185">Reference proteome</keyword>
<feature type="compositionally biased region" description="Basic residues" evidence="1">
    <location>
        <begin position="15"/>
        <end position="30"/>
    </location>
</feature>
<evidence type="ECO:0000256" key="1">
    <source>
        <dbReference type="SAM" id="MobiDB-lite"/>
    </source>
</evidence>
<dbReference type="KEGG" id="phm:PSMK_12330"/>
<evidence type="ECO:0000313" key="2">
    <source>
        <dbReference type="EMBL" id="BAM03392.1"/>
    </source>
</evidence>
<dbReference type="HOGENOM" id="CLU_3203302_0_0_0"/>
<gene>
    <name evidence="2" type="ordered locus">PSMK_12330</name>
</gene>
<evidence type="ECO:0000313" key="3">
    <source>
        <dbReference type="Proteomes" id="UP000007881"/>
    </source>
</evidence>
<dbReference type="Proteomes" id="UP000007881">
    <property type="component" value="Chromosome"/>
</dbReference>
<sequence>MPRRAPARRAAGAGRRVRIARHCSRQRRATRPPGCGDDRSGRMPP</sequence>
<dbReference type="STRING" id="1142394.PSMK_12330"/>
<dbReference type="EMBL" id="AP012338">
    <property type="protein sequence ID" value="BAM03392.1"/>
    <property type="molecule type" value="Genomic_DNA"/>
</dbReference>
<feature type="region of interest" description="Disordered" evidence="1">
    <location>
        <begin position="1"/>
        <end position="45"/>
    </location>
</feature>
<organism evidence="2 3">
    <name type="scientific">Phycisphaera mikurensis (strain NBRC 102666 / KCTC 22515 / FYK2301M01)</name>
    <dbReference type="NCBI Taxonomy" id="1142394"/>
    <lineage>
        <taxon>Bacteria</taxon>
        <taxon>Pseudomonadati</taxon>
        <taxon>Planctomycetota</taxon>
        <taxon>Phycisphaerae</taxon>
        <taxon>Phycisphaerales</taxon>
        <taxon>Phycisphaeraceae</taxon>
        <taxon>Phycisphaera</taxon>
    </lineage>
</organism>
<dbReference type="AlphaFoldDB" id="I0IDQ4"/>
<feature type="compositionally biased region" description="Basic and acidic residues" evidence="1">
    <location>
        <begin position="36"/>
        <end position="45"/>
    </location>
</feature>